<evidence type="ECO:0000256" key="5">
    <source>
        <dbReference type="ARBA" id="ARBA00022691"/>
    </source>
</evidence>
<dbReference type="EC" id="2.1.1.72" evidence="2"/>
<keyword evidence="3" id="KW-0489">Methyltransferase</keyword>
<dbReference type="InterPro" id="IPR051537">
    <property type="entry name" value="DNA_Adenine_Mtase"/>
</dbReference>
<dbReference type="GO" id="GO:0009307">
    <property type="term" value="P:DNA restriction-modification system"/>
    <property type="evidence" value="ECO:0007669"/>
    <property type="project" value="UniProtKB-KW"/>
</dbReference>
<feature type="domain" description="N6 adenine-specific DNA methyltransferase N-terminal" evidence="9">
    <location>
        <begin position="16"/>
        <end position="167"/>
    </location>
</feature>
<accession>A0A0K2JGT0</accession>
<evidence type="ECO:0000256" key="4">
    <source>
        <dbReference type="ARBA" id="ARBA00022679"/>
    </source>
</evidence>
<dbReference type="PROSITE" id="PS00092">
    <property type="entry name" value="N6_MTASE"/>
    <property type="match status" value="1"/>
</dbReference>
<dbReference type="NCBIfam" id="TIGR00497">
    <property type="entry name" value="hsdM"/>
    <property type="match status" value="1"/>
</dbReference>
<dbReference type="SUPFAM" id="SSF53335">
    <property type="entry name" value="S-adenosyl-L-methionine-dependent methyltransferases"/>
    <property type="match status" value="1"/>
</dbReference>
<evidence type="ECO:0000313" key="10">
    <source>
        <dbReference type="EMBL" id="ALA97784.1"/>
    </source>
</evidence>
<dbReference type="InterPro" id="IPR003356">
    <property type="entry name" value="DNA_methylase_A-5"/>
</dbReference>
<gene>
    <name evidence="10" type="primary">hsdM</name>
    <name evidence="10" type="ORF">SKUN_00895</name>
</gene>
<evidence type="ECO:0000256" key="7">
    <source>
        <dbReference type="ARBA" id="ARBA00047942"/>
    </source>
</evidence>
<dbReference type="PANTHER" id="PTHR42933">
    <property type="entry name" value="SLR6095 PROTEIN"/>
    <property type="match status" value="1"/>
</dbReference>
<dbReference type="PANTHER" id="PTHR42933:SF1">
    <property type="entry name" value="SITE-SPECIFIC DNA-METHYLTRANSFERASE (ADENINE-SPECIFIC)"/>
    <property type="match status" value="1"/>
</dbReference>
<evidence type="ECO:0000259" key="8">
    <source>
        <dbReference type="Pfam" id="PF02384"/>
    </source>
</evidence>
<dbReference type="REBASE" id="124538">
    <property type="entry name" value="M.SkuCR2ORF895P"/>
</dbReference>
<dbReference type="EMBL" id="CP010899">
    <property type="protein sequence ID" value="ALA97784.1"/>
    <property type="molecule type" value="Genomic_DNA"/>
</dbReference>
<dbReference type="OrthoDB" id="9814572at2"/>
<dbReference type="InterPro" id="IPR029063">
    <property type="entry name" value="SAM-dependent_MTases_sf"/>
</dbReference>
<keyword evidence="11" id="KW-1185">Reference proteome</keyword>
<dbReference type="Pfam" id="PF12161">
    <property type="entry name" value="HsdM_N"/>
    <property type="match status" value="1"/>
</dbReference>
<dbReference type="GO" id="GO:0008170">
    <property type="term" value="F:N-methyltransferase activity"/>
    <property type="evidence" value="ECO:0007669"/>
    <property type="project" value="InterPro"/>
</dbReference>
<dbReference type="STRING" id="273035.SKUN_00895"/>
<dbReference type="InterPro" id="IPR002052">
    <property type="entry name" value="DNA_methylase_N6_adenine_CS"/>
</dbReference>
<dbReference type="AlphaFoldDB" id="A0A0K2JGT0"/>
<evidence type="ECO:0000313" key="11">
    <source>
        <dbReference type="Proteomes" id="UP000062963"/>
    </source>
</evidence>
<dbReference type="PATRIC" id="fig|273035.7.peg.1095"/>
<evidence type="ECO:0000256" key="1">
    <source>
        <dbReference type="ARBA" id="ARBA00006594"/>
    </source>
</evidence>
<dbReference type="Pfam" id="PF02384">
    <property type="entry name" value="N6_Mtase"/>
    <property type="match status" value="1"/>
</dbReference>
<reference evidence="10 11" key="1">
    <citation type="journal article" date="2015" name="Genome Announc.">
        <title>Complete Genome Sequence of Spiroplasma kunkelii Strain CR2-3x, Causal Agent of Corn Stunt Disease in Zea mays L.</title>
        <authorList>
            <person name="Davis R.E."/>
            <person name="Shao J."/>
            <person name="Dally E.L."/>
            <person name="Zhao Y."/>
            <person name="Gasparich G.E."/>
            <person name="Gaynor B.J."/>
            <person name="Athey J.C."/>
            <person name="Harrison N.A."/>
            <person name="Donofrio N."/>
        </authorList>
    </citation>
    <scope>NUCLEOTIDE SEQUENCE [LARGE SCALE GENOMIC DNA]</scope>
    <source>
        <strain evidence="10 11">CR2-3x</strain>
    </source>
</reference>
<dbReference type="Proteomes" id="UP000062963">
    <property type="component" value="Chromosome"/>
</dbReference>
<proteinExistence type="inferred from homology"/>
<protein>
    <recommendedName>
        <fullName evidence="2">site-specific DNA-methyltransferase (adenine-specific)</fullName>
        <ecNumber evidence="2">2.1.1.72</ecNumber>
    </recommendedName>
</protein>
<evidence type="ECO:0000256" key="3">
    <source>
        <dbReference type="ARBA" id="ARBA00022603"/>
    </source>
</evidence>
<sequence>MTTHEKQNLQQQQLFSKLWDISNTLRGTMEPSEYKEYILGLIFYRYLSDNVQSIIEKDLKIEGIDYQTALTNEKYRNDFLEVLYDNDSAGYYIEPEYLWQEIINKINIGKFDIFLLRKAFKKLIESTTGHLSEKEFENLFYSVDLDSSKLGKTETEKSKIIAKVMLKINEINFEINESEIDILGDAYEYLISKFASESVKAAGEFYTPQPVSKLLSKLVSQGKAEIKTVYDPTCGSGSLLLRVYKELKIGHLYGQELKNNSYNIARMNMMLHGLKYNKFDIYNGDTLEDDGFKGQQFEIIVANPPYSAHWSANQKFLSDERFSAYGKLAPKTKADFAFIQNMIYKLSDNGVMAVVIPHGILFRGNAELIIRKYMIEKNWIDTIISLPANMFYGTSIPTCIIVMKKCKIDNSILFIDASKEFQKQGNKNTLTDENIIKIINIFNKRKTIDKFSNLVDIEIIKENDYNLNIARYIDNTEEREIINIKELQDKLINNKKEIQKLDEEFNLMLKDLVINNE</sequence>
<evidence type="ECO:0000259" key="9">
    <source>
        <dbReference type="Pfam" id="PF12161"/>
    </source>
</evidence>
<name>A0A0K2JGT0_SPIKU</name>
<dbReference type="Gene3D" id="3.40.50.150">
    <property type="entry name" value="Vaccinia Virus protein VP39"/>
    <property type="match status" value="1"/>
</dbReference>
<comment type="similarity">
    <text evidence="1">Belongs to the N(4)/N(6)-methyltransferase family.</text>
</comment>
<dbReference type="Gene3D" id="1.20.1260.30">
    <property type="match status" value="1"/>
</dbReference>
<evidence type="ECO:0000256" key="2">
    <source>
        <dbReference type="ARBA" id="ARBA00011900"/>
    </source>
</evidence>
<organism evidence="10 11">
    <name type="scientific">Spiroplasma kunkelii CR2-3x</name>
    <dbReference type="NCBI Taxonomy" id="273035"/>
    <lineage>
        <taxon>Bacteria</taxon>
        <taxon>Bacillati</taxon>
        <taxon>Mycoplasmatota</taxon>
        <taxon>Mollicutes</taxon>
        <taxon>Entomoplasmatales</taxon>
        <taxon>Spiroplasmataceae</taxon>
        <taxon>Spiroplasma</taxon>
    </lineage>
</organism>
<comment type="catalytic activity">
    <reaction evidence="7">
        <text>a 2'-deoxyadenosine in DNA + S-adenosyl-L-methionine = an N(6)-methyl-2'-deoxyadenosine in DNA + S-adenosyl-L-homocysteine + H(+)</text>
        <dbReference type="Rhea" id="RHEA:15197"/>
        <dbReference type="Rhea" id="RHEA-COMP:12418"/>
        <dbReference type="Rhea" id="RHEA-COMP:12419"/>
        <dbReference type="ChEBI" id="CHEBI:15378"/>
        <dbReference type="ChEBI" id="CHEBI:57856"/>
        <dbReference type="ChEBI" id="CHEBI:59789"/>
        <dbReference type="ChEBI" id="CHEBI:90615"/>
        <dbReference type="ChEBI" id="CHEBI:90616"/>
        <dbReference type="EC" id="2.1.1.72"/>
    </reaction>
</comment>
<keyword evidence="5" id="KW-0949">S-adenosyl-L-methionine</keyword>
<dbReference type="InterPro" id="IPR004546">
    <property type="entry name" value="Restrct_endonuc_T1M"/>
</dbReference>
<feature type="domain" description="DNA methylase adenine-specific" evidence="8">
    <location>
        <begin position="179"/>
        <end position="480"/>
    </location>
</feature>
<dbReference type="InterPro" id="IPR038333">
    <property type="entry name" value="T1MK-like_N_sf"/>
</dbReference>
<dbReference type="RefSeq" id="WP_053390977.1">
    <property type="nucleotide sequence ID" value="NZ_CP010899.1"/>
</dbReference>
<keyword evidence="4" id="KW-0808">Transferase</keyword>
<dbReference type="CDD" id="cd02440">
    <property type="entry name" value="AdoMet_MTases"/>
    <property type="match status" value="1"/>
</dbReference>
<dbReference type="GO" id="GO:0032259">
    <property type="term" value="P:methylation"/>
    <property type="evidence" value="ECO:0007669"/>
    <property type="project" value="UniProtKB-KW"/>
</dbReference>
<dbReference type="KEGG" id="skn:SKUN_00895"/>
<dbReference type="GO" id="GO:0003677">
    <property type="term" value="F:DNA binding"/>
    <property type="evidence" value="ECO:0007669"/>
    <property type="project" value="InterPro"/>
</dbReference>
<dbReference type="PRINTS" id="PR00507">
    <property type="entry name" value="N12N6MTFRASE"/>
</dbReference>
<dbReference type="GO" id="GO:0009007">
    <property type="term" value="F:site-specific DNA-methyltransferase (adenine-specific) activity"/>
    <property type="evidence" value="ECO:0007669"/>
    <property type="project" value="UniProtKB-EC"/>
</dbReference>
<keyword evidence="6" id="KW-0680">Restriction system</keyword>
<evidence type="ECO:0000256" key="6">
    <source>
        <dbReference type="ARBA" id="ARBA00022747"/>
    </source>
</evidence>
<dbReference type="InterPro" id="IPR022749">
    <property type="entry name" value="D12N6_MeTrfase_N"/>
</dbReference>